<keyword evidence="4 5" id="KW-0472">Membrane</keyword>
<feature type="transmembrane region" description="Helical" evidence="5">
    <location>
        <begin position="71"/>
        <end position="89"/>
    </location>
</feature>
<evidence type="ECO:0000313" key="6">
    <source>
        <dbReference type="EMBL" id="MFC3194517.1"/>
    </source>
</evidence>
<dbReference type="Proteomes" id="UP001595533">
    <property type="component" value="Unassembled WGS sequence"/>
</dbReference>
<name>A0ABV7JGH7_9GAMM</name>
<sequence length="131" mass="14590">MLLITGFYAALLALIILWLCYRVVVFRRVKKIEIGDGGDDKGIRHIRAQQNAVEYIPIVVLLMATYEMNQGNSYLLHGIGIAMVIARLMHPSGFVNKKGVSFGRFYGTALTWLCLLVLAIANVWAFASAMI</sequence>
<keyword evidence="3 5" id="KW-1133">Transmembrane helix</keyword>
<accession>A0ABV7JGH7</accession>
<dbReference type="Gene3D" id="1.20.120.550">
    <property type="entry name" value="Membrane associated eicosanoid/glutathione metabolism-like domain"/>
    <property type="match status" value="1"/>
</dbReference>
<evidence type="ECO:0000256" key="5">
    <source>
        <dbReference type="SAM" id="Phobius"/>
    </source>
</evidence>
<keyword evidence="2 5" id="KW-0812">Transmembrane</keyword>
<dbReference type="PANTHER" id="PTHR35814:SF1">
    <property type="entry name" value="GLUTATHIONE S-TRANSFERASE-RELATED"/>
    <property type="match status" value="1"/>
</dbReference>
<comment type="subcellular location">
    <subcellularLocation>
        <location evidence="1">Membrane</location>
    </subcellularLocation>
</comment>
<protein>
    <submittedName>
        <fullName evidence="6">MAPEG family protein</fullName>
    </submittedName>
</protein>
<dbReference type="PANTHER" id="PTHR35814">
    <property type="match status" value="1"/>
</dbReference>
<dbReference type="EMBL" id="JBHRTS010000004">
    <property type="protein sequence ID" value="MFC3194517.1"/>
    <property type="molecule type" value="Genomic_DNA"/>
</dbReference>
<gene>
    <name evidence="6" type="ORF">ACFODZ_09735</name>
</gene>
<dbReference type="InterPro" id="IPR001129">
    <property type="entry name" value="Membr-assoc_MAPEG"/>
</dbReference>
<organism evidence="6 7">
    <name type="scientific">Marinicella sediminis</name>
    <dbReference type="NCBI Taxonomy" id="1792834"/>
    <lineage>
        <taxon>Bacteria</taxon>
        <taxon>Pseudomonadati</taxon>
        <taxon>Pseudomonadota</taxon>
        <taxon>Gammaproteobacteria</taxon>
        <taxon>Lysobacterales</taxon>
        <taxon>Marinicellaceae</taxon>
        <taxon>Marinicella</taxon>
    </lineage>
</organism>
<feature type="transmembrane region" description="Helical" evidence="5">
    <location>
        <begin position="6"/>
        <end position="24"/>
    </location>
</feature>
<dbReference type="Pfam" id="PF01124">
    <property type="entry name" value="MAPEG"/>
    <property type="match status" value="1"/>
</dbReference>
<dbReference type="InterPro" id="IPR023352">
    <property type="entry name" value="MAPEG-like_dom_sf"/>
</dbReference>
<comment type="caution">
    <text evidence="6">The sequence shown here is derived from an EMBL/GenBank/DDBJ whole genome shotgun (WGS) entry which is preliminary data.</text>
</comment>
<keyword evidence="7" id="KW-1185">Reference proteome</keyword>
<evidence type="ECO:0000256" key="4">
    <source>
        <dbReference type="ARBA" id="ARBA00023136"/>
    </source>
</evidence>
<evidence type="ECO:0000256" key="1">
    <source>
        <dbReference type="ARBA" id="ARBA00004370"/>
    </source>
</evidence>
<evidence type="ECO:0000256" key="2">
    <source>
        <dbReference type="ARBA" id="ARBA00022692"/>
    </source>
</evidence>
<reference evidence="7" key="1">
    <citation type="journal article" date="2019" name="Int. J. Syst. Evol. Microbiol.">
        <title>The Global Catalogue of Microorganisms (GCM) 10K type strain sequencing project: providing services to taxonomists for standard genome sequencing and annotation.</title>
        <authorList>
            <consortium name="The Broad Institute Genomics Platform"/>
            <consortium name="The Broad Institute Genome Sequencing Center for Infectious Disease"/>
            <person name="Wu L."/>
            <person name="Ma J."/>
        </authorList>
    </citation>
    <scope>NUCLEOTIDE SEQUENCE [LARGE SCALE GENOMIC DNA]</scope>
    <source>
        <strain evidence="7">KCTC 42953</strain>
    </source>
</reference>
<dbReference type="RefSeq" id="WP_077411222.1">
    <property type="nucleotide sequence ID" value="NZ_JBHRTS010000004.1"/>
</dbReference>
<feature type="transmembrane region" description="Helical" evidence="5">
    <location>
        <begin position="109"/>
        <end position="127"/>
    </location>
</feature>
<proteinExistence type="predicted"/>
<evidence type="ECO:0000313" key="7">
    <source>
        <dbReference type="Proteomes" id="UP001595533"/>
    </source>
</evidence>
<dbReference type="SUPFAM" id="SSF161084">
    <property type="entry name" value="MAPEG domain-like"/>
    <property type="match status" value="1"/>
</dbReference>
<evidence type="ECO:0000256" key="3">
    <source>
        <dbReference type="ARBA" id="ARBA00022989"/>
    </source>
</evidence>